<dbReference type="InParanoid" id="A0A2K1QNS8"/>
<comment type="caution">
    <text evidence="2">The sequence shown here is derived from an EMBL/GenBank/DDBJ whole genome shotgun (WGS) entry which is preliminary data.</text>
</comment>
<evidence type="ECO:0000313" key="3">
    <source>
        <dbReference type="Proteomes" id="UP000243797"/>
    </source>
</evidence>
<dbReference type="Proteomes" id="UP000243797">
    <property type="component" value="Unassembled WGS sequence"/>
</dbReference>
<keyword evidence="3" id="KW-1185">Reference proteome</keyword>
<name>A0A2K1QNS8_9PEZI</name>
<dbReference type="OrthoDB" id="551302at2759"/>
<dbReference type="Pfam" id="PF04979">
    <property type="entry name" value="IPP-2"/>
    <property type="match status" value="1"/>
</dbReference>
<dbReference type="GO" id="GO:0009966">
    <property type="term" value="P:regulation of signal transduction"/>
    <property type="evidence" value="ECO:0007669"/>
    <property type="project" value="InterPro"/>
</dbReference>
<dbReference type="PANTHER" id="PTHR12398:SF20">
    <property type="entry name" value="PROTEIN PHOSPHATASE 1 REGULATORY INHIBITOR SUBUNIT 2"/>
    <property type="match status" value="1"/>
</dbReference>
<feature type="compositionally biased region" description="Acidic residues" evidence="1">
    <location>
        <begin position="129"/>
        <end position="138"/>
    </location>
</feature>
<feature type="region of interest" description="Disordered" evidence="1">
    <location>
        <begin position="152"/>
        <end position="220"/>
    </location>
</feature>
<feature type="compositionally biased region" description="Basic and acidic residues" evidence="1">
    <location>
        <begin position="185"/>
        <end position="220"/>
    </location>
</feature>
<protein>
    <submittedName>
        <fullName evidence="2">Protein GLC8</fullName>
    </submittedName>
</protein>
<evidence type="ECO:0000256" key="1">
    <source>
        <dbReference type="SAM" id="MobiDB-lite"/>
    </source>
</evidence>
<dbReference type="EMBL" id="NKHZ01000057">
    <property type="protein sequence ID" value="PNS16530.1"/>
    <property type="molecule type" value="Genomic_DNA"/>
</dbReference>
<gene>
    <name evidence="2" type="ORF">CAC42_264</name>
</gene>
<feature type="compositionally biased region" description="Polar residues" evidence="1">
    <location>
        <begin position="72"/>
        <end position="86"/>
    </location>
</feature>
<accession>A0A2K1QNS8</accession>
<dbReference type="STRING" id="2082308.A0A2K1QNS8"/>
<reference evidence="2 3" key="1">
    <citation type="submission" date="2017-06" db="EMBL/GenBank/DDBJ databases">
        <title>Draft genome sequence of a variant of Elsinoe murrayae.</title>
        <authorList>
            <person name="Cheng Q."/>
        </authorList>
    </citation>
    <scope>NUCLEOTIDE SEQUENCE [LARGE SCALE GENOMIC DNA]</scope>
    <source>
        <strain evidence="2 3">CQ-2017a</strain>
    </source>
</reference>
<feature type="region of interest" description="Disordered" evidence="1">
    <location>
        <begin position="1"/>
        <end position="140"/>
    </location>
</feature>
<evidence type="ECO:0000313" key="2">
    <source>
        <dbReference type="EMBL" id="PNS16530.1"/>
    </source>
</evidence>
<dbReference type="PANTHER" id="PTHR12398">
    <property type="entry name" value="PROTEIN PHOSPHATASE INHIBITOR"/>
    <property type="match status" value="1"/>
</dbReference>
<sequence length="251" mass="28065">MAPTPADDLSPSSSDRKPKGILKNPQHVSPELRTSPTTEVPVARPDLNRELSEKEIVQMNTSINAGGHRRNSSNPRGSVSRRQSGTEGPEAVSPRLRWDEANLYLNEGQMGGKMKIDEPKTPYAGRYDPEEDEDEEMPAIDPSEVAVDELDMAKSKKKKQPKTDEIPGLDLGEPEMDTLEGPGSEGERRVILDPDHMDVDGARHGEVPSDMPTEEREKHRKFEEMRKKHYEMKNVKGLLGHGDELPDDEDK</sequence>
<dbReference type="InterPro" id="IPR007062">
    <property type="entry name" value="PPI-2"/>
</dbReference>
<dbReference type="GO" id="GO:0004864">
    <property type="term" value="F:protein phosphatase inhibitor activity"/>
    <property type="evidence" value="ECO:0007669"/>
    <property type="project" value="InterPro"/>
</dbReference>
<dbReference type="Gene3D" id="6.10.250.1050">
    <property type="match status" value="1"/>
</dbReference>
<proteinExistence type="predicted"/>
<dbReference type="AlphaFoldDB" id="A0A2K1QNS8"/>
<dbReference type="FunCoup" id="A0A2K1QNS8">
    <property type="interactions" value="250"/>
</dbReference>
<feature type="compositionally biased region" description="Basic and acidic residues" evidence="1">
    <location>
        <begin position="46"/>
        <end position="56"/>
    </location>
</feature>
<organism evidence="2 3">
    <name type="scientific">Sphaceloma murrayae</name>
    <dbReference type="NCBI Taxonomy" id="2082308"/>
    <lineage>
        <taxon>Eukaryota</taxon>
        <taxon>Fungi</taxon>
        <taxon>Dikarya</taxon>
        <taxon>Ascomycota</taxon>
        <taxon>Pezizomycotina</taxon>
        <taxon>Dothideomycetes</taxon>
        <taxon>Dothideomycetidae</taxon>
        <taxon>Myriangiales</taxon>
        <taxon>Elsinoaceae</taxon>
        <taxon>Sphaceloma</taxon>
    </lineage>
</organism>